<organism evidence="1">
    <name type="scientific">Candidatus Syntropharchaeum butanivorans</name>
    <dbReference type="NCBI Taxonomy" id="1839936"/>
    <lineage>
        <taxon>Archaea</taxon>
        <taxon>Methanobacteriati</taxon>
        <taxon>Methanobacteriota</taxon>
        <taxon>Stenosarchaea group</taxon>
        <taxon>Methanomicrobia</taxon>
        <taxon>Methanosarcinales</taxon>
        <taxon>ANME-2 cluster</taxon>
        <taxon>Candidatus Syntropharchaeum</taxon>
    </lineage>
</organism>
<reference evidence="1" key="1">
    <citation type="journal article" date="2020" name="mSystems">
        <title>Genome- and Community-Level Interaction Insights into Carbon Utilization and Element Cycling Functions of Hydrothermarchaeota in Hydrothermal Sediment.</title>
        <authorList>
            <person name="Zhou Z."/>
            <person name="Liu Y."/>
            <person name="Xu W."/>
            <person name="Pan J."/>
            <person name="Luo Z.H."/>
            <person name="Li M."/>
        </authorList>
    </citation>
    <scope>NUCLEOTIDE SEQUENCE [LARGE SCALE GENOMIC DNA]</scope>
    <source>
        <strain evidence="1">HyVt-386</strain>
    </source>
</reference>
<name>A0A7J2S400_9EURY</name>
<proteinExistence type="predicted"/>
<evidence type="ECO:0000313" key="1">
    <source>
        <dbReference type="EMBL" id="HEC57300.1"/>
    </source>
</evidence>
<protein>
    <submittedName>
        <fullName evidence="1">Uncharacterized protein</fullName>
    </submittedName>
</protein>
<sequence length="191" mass="22116">MRYGIISNEVSRELGFNLPMTLVWTGRDYYSGIVHEIILNELKKAFDLGIRDIFTLSEKEVVLRMKEKRKEIAEILRNLGPEKENKKLIQKYRGYYINTGTQARIAGNIFSLTPSILDIFVSVGFDGVSESWRHTLGSLEIEEGEFYKIERDVIYGDGRVTQIYRNVKALSEHNDEIDPLGILKKRDRKDV</sequence>
<dbReference type="Proteomes" id="UP000885936">
    <property type="component" value="Unassembled WGS sequence"/>
</dbReference>
<dbReference type="EMBL" id="DRIE01000093">
    <property type="protein sequence ID" value="HEC57300.1"/>
    <property type="molecule type" value="Genomic_DNA"/>
</dbReference>
<gene>
    <name evidence="1" type="ORF">ENI32_05400</name>
</gene>
<accession>A0A7J2S400</accession>
<dbReference type="AlphaFoldDB" id="A0A7J2S400"/>
<comment type="caution">
    <text evidence="1">The sequence shown here is derived from an EMBL/GenBank/DDBJ whole genome shotgun (WGS) entry which is preliminary data.</text>
</comment>